<name>A0A9N9RET2_9NEOP</name>
<dbReference type="Pfam" id="PF10545">
    <property type="entry name" value="MADF_DNA_bdg"/>
    <property type="match status" value="1"/>
</dbReference>
<keyword evidence="4" id="KW-1185">Reference proteome</keyword>
<dbReference type="GO" id="GO:0005667">
    <property type="term" value="C:transcription regulator complex"/>
    <property type="evidence" value="ECO:0007669"/>
    <property type="project" value="TreeGrafter"/>
</dbReference>
<dbReference type="EMBL" id="OU893338">
    <property type="protein sequence ID" value="CAG9795238.1"/>
    <property type="molecule type" value="Genomic_DNA"/>
</dbReference>
<evidence type="ECO:0000313" key="4">
    <source>
        <dbReference type="Proteomes" id="UP001153714"/>
    </source>
</evidence>
<dbReference type="AlphaFoldDB" id="A0A9N9RET2"/>
<dbReference type="OrthoDB" id="6081971at2759"/>
<dbReference type="PANTHER" id="PTHR12243">
    <property type="entry name" value="MADF DOMAIN TRANSCRIPTION FACTOR"/>
    <property type="match status" value="1"/>
</dbReference>
<dbReference type="Proteomes" id="UP001153714">
    <property type="component" value="Chromosome 7"/>
</dbReference>
<accession>A0A9N9RET2</accession>
<organism evidence="3 4">
    <name type="scientific">Diatraea saccharalis</name>
    <name type="common">sugarcane borer</name>
    <dbReference type="NCBI Taxonomy" id="40085"/>
    <lineage>
        <taxon>Eukaryota</taxon>
        <taxon>Metazoa</taxon>
        <taxon>Ecdysozoa</taxon>
        <taxon>Arthropoda</taxon>
        <taxon>Hexapoda</taxon>
        <taxon>Insecta</taxon>
        <taxon>Pterygota</taxon>
        <taxon>Neoptera</taxon>
        <taxon>Endopterygota</taxon>
        <taxon>Lepidoptera</taxon>
        <taxon>Glossata</taxon>
        <taxon>Ditrysia</taxon>
        <taxon>Pyraloidea</taxon>
        <taxon>Crambidae</taxon>
        <taxon>Crambinae</taxon>
        <taxon>Diatraea</taxon>
    </lineage>
</organism>
<sequence>MRANPGYEVKRQEEPAPASLPHAHDRNTLLLPQNRKKEIVIAGDAVKEKWKNLRDTYKKHKKSTDTTSKLAVKKLKNWVWASHMQFLDGYINMKTIEGTPLNSTLEINLETILNTQSNIQASTSMLTTNTLSAIGLKDTNINHNTEVQQQNIDRNRRKRINKDPSDKIIDYLRSKTSKKDDTNKLDRTDYLFLNYADTFKRLTPRRQVLLKLELAKLFTDAELADMDGTEISPAHKYDVSTQNFNNEDELLEDSNN</sequence>
<reference evidence="3" key="1">
    <citation type="submission" date="2021-12" db="EMBL/GenBank/DDBJ databases">
        <authorList>
            <person name="King R."/>
        </authorList>
    </citation>
    <scope>NUCLEOTIDE SEQUENCE</scope>
</reference>
<dbReference type="InterPro" id="IPR006578">
    <property type="entry name" value="MADF-dom"/>
</dbReference>
<evidence type="ECO:0000259" key="2">
    <source>
        <dbReference type="Pfam" id="PF10545"/>
    </source>
</evidence>
<dbReference type="GO" id="GO:0005634">
    <property type="term" value="C:nucleus"/>
    <property type="evidence" value="ECO:0007669"/>
    <property type="project" value="TreeGrafter"/>
</dbReference>
<evidence type="ECO:0000313" key="3">
    <source>
        <dbReference type="EMBL" id="CAG9795238.1"/>
    </source>
</evidence>
<feature type="domain" description="MADF" evidence="2">
    <location>
        <begin position="44"/>
        <end position="87"/>
    </location>
</feature>
<proteinExistence type="predicted"/>
<gene>
    <name evidence="3" type="ORF">DIATSA_LOCUS12525</name>
</gene>
<dbReference type="InterPro" id="IPR039353">
    <property type="entry name" value="TF_Adf1"/>
</dbReference>
<dbReference type="GO" id="GO:0006357">
    <property type="term" value="P:regulation of transcription by RNA polymerase II"/>
    <property type="evidence" value="ECO:0007669"/>
    <property type="project" value="TreeGrafter"/>
</dbReference>
<reference evidence="3" key="2">
    <citation type="submission" date="2022-10" db="EMBL/GenBank/DDBJ databases">
        <authorList>
            <consortium name="ENA_rothamsted_submissions"/>
            <consortium name="culmorum"/>
            <person name="King R."/>
        </authorList>
    </citation>
    <scope>NUCLEOTIDE SEQUENCE</scope>
</reference>
<dbReference type="PANTHER" id="PTHR12243:SF67">
    <property type="entry name" value="COREPRESSOR OF PANGOLIN, ISOFORM A-RELATED"/>
    <property type="match status" value="1"/>
</dbReference>
<feature type="region of interest" description="Disordered" evidence="1">
    <location>
        <begin position="1"/>
        <end position="25"/>
    </location>
</feature>
<evidence type="ECO:0000256" key="1">
    <source>
        <dbReference type="SAM" id="MobiDB-lite"/>
    </source>
</evidence>
<protein>
    <recommendedName>
        <fullName evidence="2">MADF domain-containing protein</fullName>
    </recommendedName>
</protein>